<dbReference type="InterPro" id="IPR036412">
    <property type="entry name" value="HAD-like_sf"/>
</dbReference>
<dbReference type="GO" id="GO:0019143">
    <property type="term" value="F:3-deoxy-manno-octulosonate-8-phosphatase activity"/>
    <property type="evidence" value="ECO:0007669"/>
    <property type="project" value="UniProtKB-UniRule"/>
</dbReference>
<feature type="binding site" evidence="12">
    <location>
        <position position="110"/>
    </location>
    <ligand>
        <name>Mg(2+)</name>
        <dbReference type="ChEBI" id="CHEBI:18420"/>
    </ligand>
</feature>
<dbReference type="RefSeq" id="WP_078236473.1">
    <property type="nucleotide sequence ID" value="NZ_MUYA01000004.1"/>
</dbReference>
<evidence type="ECO:0000256" key="10">
    <source>
        <dbReference type="ARBA" id="ARBA00031051"/>
    </source>
</evidence>
<comment type="function">
    <text evidence="11">Catalyzes the hydrolysis of 3-deoxy-D-manno-octulosonate 8-phosphate (KDO 8-P) to 3-deoxy-D-manno-octulosonate (KDO) and inorganic phosphate.</text>
</comment>
<reference evidence="13 14" key="1">
    <citation type="submission" date="2017-02" db="EMBL/GenBank/DDBJ databases">
        <title>Draft genome sequence of Haemophilus paracuniculus CCUG 43573 type strain.</title>
        <authorList>
            <person name="Engstrom-Jakobsson H."/>
            <person name="Salva-Serra F."/>
            <person name="Thorell K."/>
            <person name="Gonzales-Siles L."/>
            <person name="Karlsson R."/>
            <person name="Boulund F."/>
            <person name="Engstrand L."/>
            <person name="Kristiansson E."/>
            <person name="Moore E."/>
        </authorList>
    </citation>
    <scope>NUCLEOTIDE SEQUENCE [LARGE SCALE GENOMIC DNA]</scope>
    <source>
        <strain evidence="13 14">CCUG 43573</strain>
    </source>
</reference>
<dbReference type="SFLD" id="SFLDG01136">
    <property type="entry name" value="C1.6:_Phosphoserine_Phosphatas"/>
    <property type="match status" value="1"/>
</dbReference>
<dbReference type="InterPro" id="IPR010023">
    <property type="entry name" value="KdsC_fam"/>
</dbReference>
<dbReference type="NCBIfam" id="TIGR01662">
    <property type="entry name" value="HAD-SF-IIIA"/>
    <property type="match status" value="1"/>
</dbReference>
<comment type="cofactor">
    <cofactor evidence="2 11 12">
        <name>Mg(2+)</name>
        <dbReference type="ChEBI" id="CHEBI:18420"/>
    </cofactor>
</comment>
<dbReference type="InterPro" id="IPR006549">
    <property type="entry name" value="HAD-SF_hydro_IIIA"/>
</dbReference>
<dbReference type="PANTHER" id="PTHR21485">
    <property type="entry name" value="HAD SUPERFAMILY MEMBERS CMAS AND KDSC"/>
    <property type="match status" value="1"/>
</dbReference>
<comment type="catalytic activity">
    <reaction evidence="1 11">
        <text>3-deoxy-alpha-D-manno-2-octulosonate-8-phosphate + H2O = 3-deoxy-alpha-D-manno-oct-2-ulosonate + phosphate</text>
        <dbReference type="Rhea" id="RHEA:11500"/>
        <dbReference type="ChEBI" id="CHEBI:15377"/>
        <dbReference type="ChEBI" id="CHEBI:43474"/>
        <dbReference type="ChEBI" id="CHEBI:85985"/>
        <dbReference type="ChEBI" id="CHEBI:85986"/>
        <dbReference type="EC" id="3.1.3.45"/>
    </reaction>
</comment>
<dbReference type="InterPro" id="IPR050793">
    <property type="entry name" value="CMP-NeuNAc_synthase"/>
</dbReference>
<evidence type="ECO:0000256" key="9">
    <source>
        <dbReference type="ARBA" id="ARBA00022842"/>
    </source>
</evidence>
<evidence type="ECO:0000256" key="8">
    <source>
        <dbReference type="ARBA" id="ARBA00022801"/>
    </source>
</evidence>
<name>A0A1T0ATL1_9PAST</name>
<dbReference type="Pfam" id="PF08282">
    <property type="entry name" value="Hydrolase_3"/>
    <property type="match status" value="1"/>
</dbReference>
<dbReference type="AlphaFoldDB" id="A0A1T0ATL1"/>
<dbReference type="GO" id="GO:0009103">
    <property type="term" value="P:lipopolysaccharide biosynthetic process"/>
    <property type="evidence" value="ECO:0007669"/>
    <property type="project" value="UniProtKB-UniRule"/>
</dbReference>
<dbReference type="OrthoDB" id="9805604at2"/>
<dbReference type="SUPFAM" id="SSF56784">
    <property type="entry name" value="HAD-like"/>
    <property type="match status" value="1"/>
</dbReference>
<evidence type="ECO:0000313" key="13">
    <source>
        <dbReference type="EMBL" id="OOR99884.1"/>
    </source>
</evidence>
<keyword evidence="8 11" id="KW-0378">Hydrolase</keyword>
<dbReference type="STRING" id="734.B0187_03510"/>
<evidence type="ECO:0000256" key="1">
    <source>
        <dbReference type="ARBA" id="ARBA00000898"/>
    </source>
</evidence>
<keyword evidence="9 11" id="KW-0460">Magnesium</keyword>
<evidence type="ECO:0000256" key="6">
    <source>
        <dbReference type="ARBA" id="ARBA00020092"/>
    </source>
</evidence>
<dbReference type="CDD" id="cd01630">
    <property type="entry name" value="HAD_KDO-like"/>
    <property type="match status" value="1"/>
</dbReference>
<organism evidence="13 14">
    <name type="scientific">Haemophilus paracuniculus</name>
    <dbReference type="NCBI Taxonomy" id="734"/>
    <lineage>
        <taxon>Bacteria</taxon>
        <taxon>Pseudomonadati</taxon>
        <taxon>Pseudomonadota</taxon>
        <taxon>Gammaproteobacteria</taxon>
        <taxon>Pasteurellales</taxon>
        <taxon>Pasteurellaceae</taxon>
        <taxon>Haemophilus</taxon>
    </lineage>
</organism>
<comment type="subunit">
    <text evidence="4 11">Homotetramer.</text>
</comment>
<sequence>MEQLLAKLSKIKLVITDVDGVLTDGSLYYTDQGETMKRFNVRDGLGTKMLQAAGIQVAVLSGGDKPFLRKRLDDLGITLSQLGKMEKRTACFELMEKAGVTAEQTVYLGDDSLDLPAFEVCGVAVAVGDAFSYIKEKADFVLETAGGHGALRELSDLILTAQNKQEMFNSADGFLKIVSQMKIAQ</sequence>
<dbReference type="Proteomes" id="UP000190867">
    <property type="component" value="Unassembled WGS sequence"/>
</dbReference>
<keyword evidence="14" id="KW-1185">Reference proteome</keyword>
<dbReference type="NCBIfam" id="TIGR01670">
    <property type="entry name" value="KdsC-phosphatas"/>
    <property type="match status" value="1"/>
</dbReference>
<feature type="binding site" evidence="12">
    <location>
        <position position="17"/>
    </location>
    <ligand>
        <name>Mg(2+)</name>
        <dbReference type="ChEBI" id="CHEBI:18420"/>
    </ligand>
</feature>
<proteinExistence type="inferred from homology"/>
<evidence type="ECO:0000313" key="14">
    <source>
        <dbReference type="Proteomes" id="UP000190867"/>
    </source>
</evidence>
<dbReference type="PIRSF" id="PIRSF006118">
    <property type="entry name" value="KDO8-P_Ptase"/>
    <property type="match status" value="1"/>
</dbReference>
<gene>
    <name evidence="13" type="ORF">B0187_03510</name>
</gene>
<feature type="binding site" evidence="12">
    <location>
        <position position="19"/>
    </location>
    <ligand>
        <name>substrate</name>
    </ligand>
</feature>
<comment type="similarity">
    <text evidence="3 11">Belongs to the KdsC family.</text>
</comment>
<evidence type="ECO:0000256" key="2">
    <source>
        <dbReference type="ARBA" id="ARBA00001946"/>
    </source>
</evidence>
<evidence type="ECO:0000256" key="3">
    <source>
        <dbReference type="ARBA" id="ARBA00005893"/>
    </source>
</evidence>
<dbReference type="Gene3D" id="3.40.50.1000">
    <property type="entry name" value="HAD superfamily/HAD-like"/>
    <property type="match status" value="1"/>
</dbReference>
<dbReference type="EC" id="3.1.3.45" evidence="5 11"/>
<evidence type="ECO:0000256" key="4">
    <source>
        <dbReference type="ARBA" id="ARBA00011881"/>
    </source>
</evidence>
<evidence type="ECO:0000256" key="12">
    <source>
        <dbReference type="PIRSR" id="PIRSR006118-2"/>
    </source>
</evidence>
<comment type="caution">
    <text evidence="13">The sequence shown here is derived from an EMBL/GenBank/DDBJ whole genome shotgun (WGS) entry which is preliminary data.</text>
</comment>
<dbReference type="EMBL" id="MUYA01000004">
    <property type="protein sequence ID" value="OOR99884.1"/>
    <property type="molecule type" value="Genomic_DNA"/>
</dbReference>
<dbReference type="GO" id="GO:0046872">
    <property type="term" value="F:metal ion binding"/>
    <property type="evidence" value="ECO:0007669"/>
    <property type="project" value="UniProtKB-UniRule"/>
</dbReference>
<evidence type="ECO:0000256" key="11">
    <source>
        <dbReference type="PIRNR" id="PIRNR006118"/>
    </source>
</evidence>
<dbReference type="PANTHER" id="PTHR21485:SF3">
    <property type="entry name" value="N-ACYLNEURAMINATE CYTIDYLYLTRANSFERASE"/>
    <property type="match status" value="1"/>
</dbReference>
<evidence type="ECO:0000256" key="5">
    <source>
        <dbReference type="ARBA" id="ARBA00013066"/>
    </source>
</evidence>
<keyword evidence="11" id="KW-0448">Lipopolysaccharide biosynthesis</keyword>
<dbReference type="FunFam" id="3.40.50.1000:FF:000029">
    <property type="entry name" value="3-deoxy-D-manno-octulosonate 8-phosphate phosphatase KdsC"/>
    <property type="match status" value="1"/>
</dbReference>
<dbReference type="GO" id="GO:0008781">
    <property type="term" value="F:N-acylneuraminate cytidylyltransferase activity"/>
    <property type="evidence" value="ECO:0007669"/>
    <property type="project" value="TreeGrafter"/>
</dbReference>
<keyword evidence="7 11" id="KW-0479">Metal-binding</keyword>
<dbReference type="SFLD" id="SFLDS00003">
    <property type="entry name" value="Haloacid_Dehalogenase"/>
    <property type="match status" value="1"/>
</dbReference>
<protein>
    <recommendedName>
        <fullName evidence="6 11">3-deoxy-D-manno-octulosonate 8-phosphate phosphatase KdsC</fullName>
        <ecNumber evidence="5 11">3.1.3.45</ecNumber>
    </recommendedName>
    <alternativeName>
        <fullName evidence="10 11">KDO 8-P phosphatase</fullName>
    </alternativeName>
</protein>
<accession>A0A1T0ATL1</accession>
<evidence type="ECO:0000256" key="7">
    <source>
        <dbReference type="ARBA" id="ARBA00022723"/>
    </source>
</evidence>
<dbReference type="InterPro" id="IPR023214">
    <property type="entry name" value="HAD_sf"/>
</dbReference>
<dbReference type="SFLD" id="SFLDG01138">
    <property type="entry name" value="C1.6.2:_Deoxy-d-mannose-octulo"/>
    <property type="match status" value="1"/>
</dbReference>